<evidence type="ECO:0000313" key="3">
    <source>
        <dbReference type="EMBL" id="MBH0780751.1"/>
    </source>
</evidence>
<comment type="caution">
    <text evidence="3">The sequence shown here is derived from an EMBL/GenBank/DDBJ whole genome shotgun (WGS) entry which is preliminary data.</text>
</comment>
<dbReference type="PANTHER" id="PTHR40274:SF4">
    <property type="entry name" value="BLL1406 PROTEIN"/>
    <property type="match status" value="1"/>
</dbReference>
<proteinExistence type="predicted"/>
<protein>
    <submittedName>
        <fullName evidence="3">SMP-30/gluconolactonase/LRE family protein</fullName>
    </submittedName>
</protein>
<dbReference type="Proteomes" id="UP000655751">
    <property type="component" value="Unassembled WGS sequence"/>
</dbReference>
<gene>
    <name evidence="3" type="ORF">IT779_31225</name>
</gene>
<sequence>MPRSDSRFHGTAGSGPCRHANIDFSPHRRALTVTRGARYSSTTPITVAEGVSVERVTPPSRLFGANGLRTGPDKRIYVAQVAGSTISALDITTGDIETISAKGSDIIAPDDIAFDVDGNLIATEYMDARVSVRSPDGTSRVLRDDLPGANGITVHNGRLFVNECRIGGRLMELPLDGSAPVVLQDNLPMPNAMEVGPDGLLYYPVMGTNDIWRIDPNGGTPERVVGDLAGPDSVKFDAAGFIVSTQAGSGQVLRIDPRTGNREVLAQLAPGLDNCTFVDGRLFVSSFDGAITEVLGGGDSKSVLPGGLLWPLDLTVGPDGTLYVADGTFFYQYRGGGELEVVASLFSLNSPGYVRGVVATGVNEFVGATSTGQVVTYKHGPEPETGLIADGFDQLYGIAVASDGSIVTVDAGTGRALSVRGGQTEVLASGLQRPIGVAFSPDNAVLISESGAGRIVSVGAGGVDTVVDGLETPHGILVRGNQLLIVDVGLKALIAVDLVTKARQTLASELPVGVPEGVVAKPLKGTPPFSGPMGPFAGITAGQDGTVYVSADAEGSVLAVRIAA</sequence>
<dbReference type="InterPro" id="IPR013658">
    <property type="entry name" value="SGL"/>
</dbReference>
<evidence type="ECO:0000259" key="2">
    <source>
        <dbReference type="Pfam" id="PF08450"/>
    </source>
</evidence>
<organism evidence="3 4">
    <name type="scientific">Nocardia bovistercoris</name>
    <dbReference type="NCBI Taxonomy" id="2785916"/>
    <lineage>
        <taxon>Bacteria</taxon>
        <taxon>Bacillati</taxon>
        <taxon>Actinomycetota</taxon>
        <taxon>Actinomycetes</taxon>
        <taxon>Mycobacteriales</taxon>
        <taxon>Nocardiaceae</taxon>
        <taxon>Nocardia</taxon>
    </lineage>
</organism>
<accession>A0A931II23</accession>
<dbReference type="Gene3D" id="2.120.10.30">
    <property type="entry name" value="TolB, C-terminal domain"/>
    <property type="match status" value="3"/>
</dbReference>
<dbReference type="InterPro" id="IPR011042">
    <property type="entry name" value="6-blade_b-propeller_TolB-like"/>
</dbReference>
<dbReference type="Pfam" id="PF08450">
    <property type="entry name" value="SGL"/>
    <property type="match status" value="1"/>
</dbReference>
<dbReference type="AlphaFoldDB" id="A0A931II23"/>
<feature type="region of interest" description="Disordered" evidence="1">
    <location>
        <begin position="1"/>
        <end position="21"/>
    </location>
</feature>
<evidence type="ECO:0000256" key="1">
    <source>
        <dbReference type="SAM" id="MobiDB-lite"/>
    </source>
</evidence>
<dbReference type="SUPFAM" id="SSF63829">
    <property type="entry name" value="Calcium-dependent phosphotriesterase"/>
    <property type="match status" value="1"/>
</dbReference>
<reference evidence="3" key="1">
    <citation type="submission" date="2020-11" db="EMBL/GenBank/DDBJ databases">
        <title>Nocardia NEAU-351.nov., a novel actinomycete isolated from the cow dung.</title>
        <authorList>
            <person name="Zhang X."/>
        </authorList>
    </citation>
    <scope>NUCLEOTIDE SEQUENCE</scope>
    <source>
        <strain evidence="3">NEAU-351</strain>
    </source>
</reference>
<evidence type="ECO:0000313" key="4">
    <source>
        <dbReference type="Proteomes" id="UP000655751"/>
    </source>
</evidence>
<feature type="domain" description="SMP-30/Gluconolactonase/LRE-like region" evidence="2">
    <location>
        <begin position="60"/>
        <end position="286"/>
    </location>
</feature>
<dbReference type="PANTHER" id="PTHR40274">
    <property type="entry name" value="VIRGINIAMYCIN B LYASE"/>
    <property type="match status" value="1"/>
</dbReference>
<name>A0A931II23_9NOCA</name>
<keyword evidence="4" id="KW-1185">Reference proteome</keyword>
<dbReference type="SUPFAM" id="SSF101898">
    <property type="entry name" value="NHL repeat"/>
    <property type="match status" value="1"/>
</dbReference>
<dbReference type="EMBL" id="JADMLG010000017">
    <property type="protein sequence ID" value="MBH0780751.1"/>
    <property type="molecule type" value="Genomic_DNA"/>
</dbReference>
<dbReference type="InterPro" id="IPR051344">
    <property type="entry name" value="Vgb"/>
</dbReference>